<sequence>MENISQLTRTFRGASRVGVLFLILFIAAFSALAQTTFNPVVFTPQTNSEAPDGVFRIRGDFSMIGNKNLTATDPSDEDNGASTPMSYVDIDGINGTVNSSSADLVFATDGGLANPNCYEIVHAGLYWTGRTNTSSDNGDAAQITVNGTTLTKNQVKLRYGNGAYQTVTAKNTSEILFPDNISDELRGVFAGYADVTDFVKNNGSGTYTVADIFLRTTGVNNGGSTGLYGGWGMVVIYKNPTMSFRNISTFNGYSFVNAAETVASSGEFTVSGFEAIDQGPVNVKLGVMGGEGDKGISGDDLSIRNSANTNWVRLQNGGPANDGGNSLGNFFNSSIFTEGNTRFPDDNRNYGLDLHVFDLPNTNNVLIDNGDNQTRFRYRTNGDTYVIFNLTFAVDAYEPEIEAFHQVTSINNAAPAGTIKPGEIAEFTVELTNKSTTEGIDDGILEIQIPFGATVENTSFSFNGAVTPSGNSAPSFDPNTGILSWEFGSLPLSSDVGLDVEDVLATFTYELKATEDCLIIFENTCTPDMNVDGVVKGTGAISQSDLNEDFIIDREPAQDACSQPSGLTGPIEISYDLVGFECETILDFEFCGPRDEVTLAEIKAITDFADGYTFFDGTDRNTATEFTEQNPFPATVGTETYYAFPFEEEIFSGCYTEFTISVSEVDLVVTDPAPICEPGTIDLASTIDLQGTSQGATFTYFSTDGQTQTELQSSTVSESGTYVIRATVGECFTEENVEVVISPLPTIPNIQVIEPTCEVATGEITFAADQGVEYAFENTFANSLVPNNGIITVSGLAAGSSGTVFARTIDTDCVVSENYSIGDQPETPAAPTVEVIQPTCEVATGTITVTAPVGQGLTYSIGGAYQASATFT</sequence>
<organism evidence="1 2">
    <name type="scientific">Algoriphagus sediminis</name>
    <dbReference type="NCBI Taxonomy" id="3057113"/>
    <lineage>
        <taxon>Bacteria</taxon>
        <taxon>Pseudomonadati</taxon>
        <taxon>Bacteroidota</taxon>
        <taxon>Cytophagia</taxon>
        <taxon>Cytophagales</taxon>
        <taxon>Cyclobacteriaceae</taxon>
        <taxon>Algoriphagus</taxon>
    </lineage>
</organism>
<dbReference type="RefSeq" id="WP_289999348.1">
    <property type="nucleotide sequence ID" value="NZ_JAUEPH010000003.1"/>
</dbReference>
<comment type="caution">
    <text evidence="1">The sequence shown here is derived from an EMBL/GenBank/DDBJ whole genome shotgun (WGS) entry which is preliminary data.</text>
</comment>
<proteinExistence type="predicted"/>
<protein>
    <recommendedName>
        <fullName evidence="3">DUF11 domain-containing protein</fullName>
    </recommendedName>
</protein>
<dbReference type="Proteomes" id="UP001171916">
    <property type="component" value="Unassembled WGS sequence"/>
</dbReference>
<feature type="non-terminal residue" evidence="1">
    <location>
        <position position="872"/>
    </location>
</feature>
<name>A0ABT7YB80_9BACT</name>
<evidence type="ECO:0008006" key="3">
    <source>
        <dbReference type="Google" id="ProtNLM"/>
    </source>
</evidence>
<evidence type="ECO:0000313" key="2">
    <source>
        <dbReference type="Proteomes" id="UP001171916"/>
    </source>
</evidence>
<accession>A0ABT7YB80</accession>
<dbReference type="EMBL" id="JAUEPH010000003">
    <property type="protein sequence ID" value="MDN3203785.1"/>
    <property type="molecule type" value="Genomic_DNA"/>
</dbReference>
<reference evidence="1" key="1">
    <citation type="submission" date="2023-06" db="EMBL/GenBank/DDBJ databases">
        <title>Robiginitalea aurantiacus sp. nov. and Algoriphagus sediminis sp. nov., isolated from coastal sediment.</title>
        <authorList>
            <person name="Zhou Z.Y."/>
            <person name="An J."/>
            <person name="Jia Y.W."/>
            <person name="Du Z.J."/>
        </authorList>
    </citation>
    <scope>NUCLEOTIDE SEQUENCE</scope>
    <source>
        <strain evidence="1">C2-7</strain>
    </source>
</reference>
<gene>
    <name evidence="1" type="ORF">QVH07_06475</name>
</gene>
<evidence type="ECO:0000313" key="1">
    <source>
        <dbReference type="EMBL" id="MDN3203785.1"/>
    </source>
</evidence>
<keyword evidence="2" id="KW-1185">Reference proteome</keyword>